<evidence type="ECO:0000313" key="3">
    <source>
        <dbReference type="Proteomes" id="UP000267003"/>
    </source>
</evidence>
<comment type="caution">
    <text evidence="2">The sequence shown here is derived from an EMBL/GenBank/DDBJ whole genome shotgun (WGS) entry which is preliminary data.</text>
</comment>
<name>A0A3A8QWQ7_9BACT</name>
<gene>
    <name evidence="2" type="ORF">D7W81_13620</name>
</gene>
<reference evidence="3" key="1">
    <citation type="submission" date="2018-09" db="EMBL/GenBank/DDBJ databases">
        <authorList>
            <person name="Livingstone P.G."/>
            <person name="Whitworth D.E."/>
        </authorList>
    </citation>
    <scope>NUCLEOTIDE SEQUENCE [LARGE SCALE GENOMIC DNA]</scope>
    <source>
        <strain evidence="3">AB050A</strain>
    </source>
</reference>
<dbReference type="Proteomes" id="UP000267003">
    <property type="component" value="Unassembled WGS sequence"/>
</dbReference>
<protein>
    <recommendedName>
        <fullName evidence="4">Lipoprotein</fullName>
    </recommendedName>
</protein>
<keyword evidence="3" id="KW-1185">Reference proteome</keyword>
<proteinExistence type="predicted"/>
<evidence type="ECO:0000256" key="1">
    <source>
        <dbReference type="SAM" id="SignalP"/>
    </source>
</evidence>
<dbReference type="OrthoDB" id="5524806at2"/>
<sequence>MKMKTLLASLAFGSLLMACGGMETEAPMPETPSITTSEQPLCEGWDDGARRCSIKCTSTSTWLTLTDNVPKGGCQDRANHYCGRTAYGACWSF</sequence>
<feature type="signal peptide" evidence="1">
    <location>
        <begin position="1"/>
        <end position="18"/>
    </location>
</feature>
<dbReference type="EMBL" id="RAWK01000070">
    <property type="protein sequence ID" value="RKH67554.1"/>
    <property type="molecule type" value="Genomic_DNA"/>
</dbReference>
<dbReference type="RefSeq" id="WP_120555801.1">
    <property type="nucleotide sequence ID" value="NZ_RAWK01000070.1"/>
</dbReference>
<dbReference type="PROSITE" id="PS51257">
    <property type="entry name" value="PROKAR_LIPOPROTEIN"/>
    <property type="match status" value="1"/>
</dbReference>
<accession>A0A3A8QWQ7</accession>
<organism evidence="2 3">
    <name type="scientific">Corallococcus aberystwythensis</name>
    <dbReference type="NCBI Taxonomy" id="2316722"/>
    <lineage>
        <taxon>Bacteria</taxon>
        <taxon>Pseudomonadati</taxon>
        <taxon>Myxococcota</taxon>
        <taxon>Myxococcia</taxon>
        <taxon>Myxococcales</taxon>
        <taxon>Cystobacterineae</taxon>
        <taxon>Myxococcaceae</taxon>
        <taxon>Corallococcus</taxon>
    </lineage>
</organism>
<evidence type="ECO:0008006" key="4">
    <source>
        <dbReference type="Google" id="ProtNLM"/>
    </source>
</evidence>
<evidence type="ECO:0000313" key="2">
    <source>
        <dbReference type="EMBL" id="RKH67554.1"/>
    </source>
</evidence>
<dbReference type="AlphaFoldDB" id="A0A3A8QWQ7"/>
<feature type="chain" id="PRO_5017407892" description="Lipoprotein" evidence="1">
    <location>
        <begin position="19"/>
        <end position="93"/>
    </location>
</feature>
<keyword evidence="1" id="KW-0732">Signal</keyword>